<dbReference type="EMBL" id="JAAONZ010000007">
    <property type="protein sequence ID" value="NHO66119.1"/>
    <property type="molecule type" value="Genomic_DNA"/>
</dbReference>
<comment type="cofactor">
    <cofactor evidence="1 5">
        <name>FAD</name>
        <dbReference type="ChEBI" id="CHEBI:57692"/>
    </cofactor>
</comment>
<feature type="domain" description="Acyl-CoA dehydrogenase/oxidase C-terminal" evidence="6">
    <location>
        <begin position="275"/>
        <end position="441"/>
    </location>
</feature>
<dbReference type="SUPFAM" id="SSF47203">
    <property type="entry name" value="Acyl-CoA dehydrogenase C-terminal domain-like"/>
    <property type="match status" value="1"/>
</dbReference>
<dbReference type="GO" id="GO:0005886">
    <property type="term" value="C:plasma membrane"/>
    <property type="evidence" value="ECO:0007669"/>
    <property type="project" value="TreeGrafter"/>
</dbReference>
<reference evidence="9" key="1">
    <citation type="submission" date="2020-03" db="EMBL/GenBank/DDBJ databases">
        <authorList>
            <person name="Guo F."/>
        </authorList>
    </citation>
    <scope>NUCLEOTIDE SEQUENCE</scope>
    <source>
        <strain evidence="9">JCM 30134</strain>
    </source>
</reference>
<dbReference type="InterPro" id="IPR037069">
    <property type="entry name" value="AcylCoA_DH/ox_N_sf"/>
</dbReference>
<protein>
    <submittedName>
        <fullName evidence="9">Acyl-CoA dehydrogenase</fullName>
    </submittedName>
</protein>
<keyword evidence="5" id="KW-0560">Oxidoreductase</keyword>
<dbReference type="SUPFAM" id="SSF56645">
    <property type="entry name" value="Acyl-CoA dehydrogenase NM domain-like"/>
    <property type="match status" value="1"/>
</dbReference>
<dbReference type="InterPro" id="IPR009100">
    <property type="entry name" value="AcylCoA_DH/oxidase_NM_dom_sf"/>
</dbReference>
<proteinExistence type="inferred from homology"/>
<dbReference type="AlphaFoldDB" id="A0A9E5JT89"/>
<evidence type="ECO:0000256" key="5">
    <source>
        <dbReference type="RuleBase" id="RU362125"/>
    </source>
</evidence>
<dbReference type="InterPro" id="IPR052166">
    <property type="entry name" value="Diverse_Acyl-CoA_DH"/>
</dbReference>
<keyword evidence="4 5" id="KW-0274">FAD</keyword>
<evidence type="ECO:0000256" key="4">
    <source>
        <dbReference type="ARBA" id="ARBA00022827"/>
    </source>
</evidence>
<evidence type="ECO:0000256" key="2">
    <source>
        <dbReference type="ARBA" id="ARBA00009347"/>
    </source>
</evidence>
<feature type="domain" description="Acyl-CoA dehydrogenase/oxidase N-terminal" evidence="8">
    <location>
        <begin position="39"/>
        <end position="156"/>
    </location>
</feature>
<comment type="similarity">
    <text evidence="2 5">Belongs to the acyl-CoA dehydrogenase family.</text>
</comment>
<evidence type="ECO:0000259" key="6">
    <source>
        <dbReference type="Pfam" id="PF00441"/>
    </source>
</evidence>
<dbReference type="GO" id="GO:0050660">
    <property type="term" value="F:flavin adenine dinucleotide binding"/>
    <property type="evidence" value="ECO:0007669"/>
    <property type="project" value="InterPro"/>
</dbReference>
<dbReference type="Pfam" id="PF00441">
    <property type="entry name" value="Acyl-CoA_dh_1"/>
    <property type="match status" value="1"/>
</dbReference>
<dbReference type="Gene3D" id="1.20.140.10">
    <property type="entry name" value="Butyryl-CoA Dehydrogenase, subunit A, domain 3"/>
    <property type="match status" value="1"/>
</dbReference>
<dbReference type="InterPro" id="IPR046373">
    <property type="entry name" value="Acyl-CoA_Oxase/DH_mid-dom_sf"/>
</dbReference>
<accession>A0A9E5JT89</accession>
<dbReference type="InterPro" id="IPR013786">
    <property type="entry name" value="AcylCoA_DH/ox_N"/>
</dbReference>
<evidence type="ECO:0000256" key="3">
    <source>
        <dbReference type="ARBA" id="ARBA00022630"/>
    </source>
</evidence>
<organism evidence="9 10">
    <name type="scientific">Pseudomaricurvus hydrocarbonicus</name>
    <dbReference type="NCBI Taxonomy" id="1470433"/>
    <lineage>
        <taxon>Bacteria</taxon>
        <taxon>Pseudomonadati</taxon>
        <taxon>Pseudomonadota</taxon>
        <taxon>Gammaproteobacteria</taxon>
        <taxon>Cellvibrionales</taxon>
        <taxon>Cellvibrionaceae</taxon>
        <taxon>Pseudomaricurvus</taxon>
    </lineage>
</organism>
<dbReference type="PROSITE" id="PS00073">
    <property type="entry name" value="ACYL_COA_DH_2"/>
    <property type="match status" value="1"/>
</dbReference>
<dbReference type="PANTHER" id="PTHR42803:SF1">
    <property type="entry name" value="BROAD-SPECIFICITY LINEAR ACYL-COA DEHYDROGENASE FADE5"/>
    <property type="match status" value="1"/>
</dbReference>
<evidence type="ECO:0000259" key="8">
    <source>
        <dbReference type="Pfam" id="PF02771"/>
    </source>
</evidence>
<dbReference type="Gene3D" id="1.10.540.10">
    <property type="entry name" value="Acyl-CoA dehydrogenase/oxidase, N-terminal domain"/>
    <property type="match status" value="1"/>
</dbReference>
<keyword evidence="3 5" id="KW-0285">Flavoprotein</keyword>
<dbReference type="InterPro" id="IPR006089">
    <property type="entry name" value="Acyl-CoA_DH_CS"/>
</dbReference>
<evidence type="ECO:0000259" key="7">
    <source>
        <dbReference type="Pfam" id="PF02770"/>
    </source>
</evidence>
<feature type="domain" description="Acyl-CoA oxidase/dehydrogenase middle" evidence="7">
    <location>
        <begin position="162"/>
        <end position="263"/>
    </location>
</feature>
<dbReference type="Gene3D" id="2.40.110.10">
    <property type="entry name" value="Butyryl-CoA Dehydrogenase, subunit A, domain 2"/>
    <property type="match status" value="1"/>
</dbReference>
<dbReference type="Pfam" id="PF02770">
    <property type="entry name" value="Acyl-CoA_dh_M"/>
    <property type="match status" value="1"/>
</dbReference>
<dbReference type="InterPro" id="IPR006091">
    <property type="entry name" value="Acyl-CoA_Oxase/DH_mid-dom"/>
</dbReference>
<keyword evidence="10" id="KW-1185">Reference proteome</keyword>
<dbReference type="GO" id="GO:0003995">
    <property type="term" value="F:acyl-CoA dehydrogenase activity"/>
    <property type="evidence" value="ECO:0007669"/>
    <property type="project" value="InterPro"/>
</dbReference>
<gene>
    <name evidence="9" type="ORF">G8770_11235</name>
</gene>
<name>A0A9E5JT89_9GAMM</name>
<evidence type="ECO:0000313" key="10">
    <source>
        <dbReference type="Proteomes" id="UP000787472"/>
    </source>
</evidence>
<dbReference type="InterPro" id="IPR009075">
    <property type="entry name" value="AcylCo_DH/oxidase_C"/>
</dbReference>
<dbReference type="RefSeq" id="WP_167186360.1">
    <property type="nucleotide sequence ID" value="NZ_JAAONZ010000007.1"/>
</dbReference>
<comment type="caution">
    <text evidence="9">The sequence shown here is derived from an EMBL/GenBank/DDBJ whole genome shotgun (WGS) entry which is preliminary data.</text>
</comment>
<sequence>MSKVLAQLESIKFHLQYVGQLDSTLNQSLYQHVDMGMVEMMLEQAARFSDEFLLELAERGDRVGCSLDKGGVTLPAGTDQAYQAWCELGFPALSLSESQGGLGVPLTVQLAVQELIDGANLAFGMLCINQRCATKALLGAVSQEPVEQWLAGLADGSLAATIAISEPQAGSDVGRIATRATSSPEGGWTLNGSKIWISYGDHDATDNILHLVLARTAGGGTRGLSLFAVPKRLDDEDNGVSVLRLEEKMGLHASPTCVLALENTRGYLIGEEGRGLVNLFPMMNAMRQAVATQGAAVANAATLQALDYAGTRPQGGRADAPARPIIEHADVSRMLLEMTAKSELLRALSLRTASYEDRAACCEDDDADNARDWQQLAGLLLPVAKTLSAEWGFEVANQGIQVLGGYGYTSDYPMERMARDVRVGSIYEGTSGIQALDFAHRKLLGDQLGAMQRLLALIEADLAGSQADNPLRAPLEQILSIYREVLRCIQQPDWLAGGGAYPLLRLSGVLLCCWNGVTLYQAAHDDSEYQRRVRQAMDLFSVGLAAEAESWAAKVSLKRYSLSAQ</sequence>
<evidence type="ECO:0000313" key="9">
    <source>
        <dbReference type="EMBL" id="NHO66119.1"/>
    </source>
</evidence>
<dbReference type="PANTHER" id="PTHR42803">
    <property type="entry name" value="ACYL-COA DEHYDROGENASE"/>
    <property type="match status" value="1"/>
</dbReference>
<dbReference type="InterPro" id="IPR036250">
    <property type="entry name" value="AcylCo_DH-like_C"/>
</dbReference>
<evidence type="ECO:0000256" key="1">
    <source>
        <dbReference type="ARBA" id="ARBA00001974"/>
    </source>
</evidence>
<dbReference type="Proteomes" id="UP000787472">
    <property type="component" value="Unassembled WGS sequence"/>
</dbReference>
<dbReference type="Pfam" id="PF02771">
    <property type="entry name" value="Acyl-CoA_dh_N"/>
    <property type="match status" value="1"/>
</dbReference>